<evidence type="ECO:0000259" key="3">
    <source>
        <dbReference type="Pfam" id="PF01048"/>
    </source>
</evidence>
<evidence type="ECO:0000256" key="2">
    <source>
        <dbReference type="NCBIfam" id="TIGR03664"/>
    </source>
</evidence>
<dbReference type="EMBL" id="CP119311">
    <property type="protein sequence ID" value="WEK35833.1"/>
    <property type="molecule type" value="Genomic_DNA"/>
</dbReference>
<dbReference type="NCBIfam" id="TIGR03664">
    <property type="entry name" value="fut_nucase"/>
    <property type="match status" value="1"/>
</dbReference>
<dbReference type="GO" id="GO:0009116">
    <property type="term" value="P:nucleoside metabolic process"/>
    <property type="evidence" value="ECO:0007669"/>
    <property type="project" value="InterPro"/>
</dbReference>
<dbReference type="PANTHER" id="PTHR46832">
    <property type="entry name" value="5'-METHYLTHIOADENOSINE/S-ADENOSYLHOMOCYSTEINE NUCLEOSIDASE"/>
    <property type="match status" value="1"/>
</dbReference>
<evidence type="ECO:0000313" key="4">
    <source>
        <dbReference type="EMBL" id="WEK35833.1"/>
    </source>
</evidence>
<dbReference type="Pfam" id="PF01048">
    <property type="entry name" value="PNP_UDP_1"/>
    <property type="match status" value="1"/>
</dbReference>
<dbReference type="GO" id="GO:0005829">
    <property type="term" value="C:cytosol"/>
    <property type="evidence" value="ECO:0007669"/>
    <property type="project" value="TreeGrafter"/>
</dbReference>
<keyword evidence="4" id="KW-0326">Glycosidase</keyword>
<organism evidence="4 5">
    <name type="scientific">Candidatus Pseudobacter hemicellulosilyticus</name>
    <dbReference type="NCBI Taxonomy" id="3121375"/>
    <lineage>
        <taxon>Bacteria</taxon>
        <taxon>Pseudomonadati</taxon>
        <taxon>Bacteroidota</taxon>
        <taxon>Chitinophagia</taxon>
        <taxon>Chitinophagales</taxon>
        <taxon>Chitinophagaceae</taxon>
        <taxon>Pseudobacter</taxon>
    </lineage>
</organism>
<feature type="domain" description="Nucleoside phosphorylase" evidence="3">
    <location>
        <begin position="27"/>
        <end position="196"/>
    </location>
</feature>
<comment type="similarity">
    <text evidence="1">Belongs to the PNP/UDP phosphorylase family. Futalosine hydrolase subfamily.</text>
</comment>
<dbReference type="SUPFAM" id="SSF53167">
    <property type="entry name" value="Purine and uridine phosphorylases"/>
    <property type="match status" value="1"/>
</dbReference>
<dbReference type="GO" id="GO:0008930">
    <property type="term" value="F:methylthioadenosine nucleosidase activity"/>
    <property type="evidence" value="ECO:0007669"/>
    <property type="project" value="TreeGrafter"/>
</dbReference>
<dbReference type="InterPro" id="IPR000845">
    <property type="entry name" value="Nucleoside_phosphorylase_d"/>
</dbReference>
<dbReference type="GO" id="GO:0008782">
    <property type="term" value="F:adenosylhomocysteine nucleosidase activity"/>
    <property type="evidence" value="ECO:0007669"/>
    <property type="project" value="TreeGrafter"/>
</dbReference>
<dbReference type="AlphaFoldDB" id="A0AAJ5WUG6"/>
<dbReference type="Gene3D" id="3.40.50.1580">
    <property type="entry name" value="Nucleoside phosphorylase domain"/>
    <property type="match status" value="1"/>
</dbReference>
<evidence type="ECO:0000256" key="1">
    <source>
        <dbReference type="HAMAP-Rule" id="MF_00991"/>
    </source>
</evidence>
<dbReference type="InterPro" id="IPR035994">
    <property type="entry name" value="Nucleoside_phosphorylase_sf"/>
</dbReference>
<protein>
    <recommendedName>
        <fullName evidence="1 2">Futalosine hydrolase</fullName>
        <shortName evidence="1">FL hydrolase</shortName>
        <ecNumber evidence="1 2">3.2.2.26</ecNumber>
    </recommendedName>
    <alternativeName>
        <fullName evidence="1">Futalosine nucleosidase</fullName>
    </alternativeName>
    <alternativeName>
        <fullName evidence="1">Menaquinone biosynthetic enzyme MqnB</fullName>
    </alternativeName>
</protein>
<accession>A0AAJ5WUG6</accession>
<keyword evidence="1 4" id="KW-0378">Hydrolase</keyword>
<comment type="function">
    <text evidence="1">Catalyzes the hydrolysis of futalosine (FL) to dehypoxanthine futalosine (DHFL) and hypoxanthine, a step in the biosynthesis of menaquinone (MK, vitamin K2).</text>
</comment>
<reference evidence="4" key="1">
    <citation type="submission" date="2023-03" db="EMBL/GenBank/DDBJ databases">
        <title>Andean soil-derived lignocellulolytic bacterial consortium as a source of novel taxa and putative plastic-active enzymes.</title>
        <authorList>
            <person name="Diaz-Garcia L."/>
            <person name="Chuvochina M."/>
            <person name="Feuerriegel G."/>
            <person name="Bunk B."/>
            <person name="Sproer C."/>
            <person name="Streit W.R."/>
            <person name="Rodriguez L.M."/>
            <person name="Overmann J."/>
            <person name="Jimenez D.J."/>
        </authorList>
    </citation>
    <scope>NUCLEOTIDE SEQUENCE</scope>
    <source>
        <strain evidence="4">MAG 7</strain>
    </source>
</reference>
<evidence type="ECO:0000313" key="5">
    <source>
        <dbReference type="Proteomes" id="UP001220610"/>
    </source>
</evidence>
<dbReference type="PANTHER" id="PTHR46832:SF2">
    <property type="entry name" value="FUTALOSINE HYDROLASE"/>
    <property type="match status" value="1"/>
</dbReference>
<proteinExistence type="inferred from homology"/>
<sequence>MDLLLTAATAFEIQPTIDWLEQNGRRIGAHTVNYLITGVGGLATSWELATHFQQNPPDAALQAGIAGSFSTNYPPGTVALVREEYTGDTGVEENNCFRDLFDLGFQQPGQFPYSGRALTNPALSGDTYLGLPVVNGVTVGEISTRPERIAQLQQNYAPVVESMEGAAFHYACLRQGIPFLQLRAVSNSVGERDKSKWQLKPAIELLNNTLINLLDQWLLALPAAPHKQ</sequence>
<dbReference type="HAMAP" id="MF_00991">
    <property type="entry name" value="MqnB"/>
    <property type="match status" value="1"/>
</dbReference>
<gene>
    <name evidence="1 4" type="primary">mqnB</name>
    <name evidence="4" type="ORF">P0Y53_25385</name>
</gene>
<dbReference type="GO" id="GO:0019284">
    <property type="term" value="P:L-methionine salvage from S-adenosylmethionine"/>
    <property type="evidence" value="ECO:0007669"/>
    <property type="project" value="TreeGrafter"/>
</dbReference>
<comment type="catalytic activity">
    <reaction evidence="1">
        <text>futalosine + H2O = dehypoxanthine futalosine + hypoxanthine</text>
        <dbReference type="Rhea" id="RHEA:25904"/>
        <dbReference type="ChEBI" id="CHEBI:15377"/>
        <dbReference type="ChEBI" id="CHEBI:17368"/>
        <dbReference type="ChEBI" id="CHEBI:58863"/>
        <dbReference type="ChEBI" id="CHEBI:58864"/>
        <dbReference type="EC" id="3.2.2.26"/>
    </reaction>
</comment>
<comment type="pathway">
    <text evidence="1">Quinol/quinone metabolism; menaquinone biosynthesis.</text>
</comment>
<dbReference type="EC" id="3.2.2.26" evidence="1 2"/>
<keyword evidence="1" id="KW-0474">Menaquinone biosynthesis</keyword>
<dbReference type="Proteomes" id="UP001220610">
    <property type="component" value="Chromosome"/>
</dbReference>
<dbReference type="GO" id="GO:0009234">
    <property type="term" value="P:menaquinone biosynthetic process"/>
    <property type="evidence" value="ECO:0007669"/>
    <property type="project" value="UniProtKB-UniRule"/>
</dbReference>
<name>A0AAJ5WUG6_9BACT</name>
<dbReference type="InterPro" id="IPR019963">
    <property type="entry name" value="FL_hydrolase_MqnB"/>
</dbReference>